<dbReference type="EMBL" id="KU877344">
    <property type="protein sequence ID" value="ANB50844.1"/>
    <property type="molecule type" value="Genomic_DNA"/>
</dbReference>
<evidence type="ECO:0000313" key="1">
    <source>
        <dbReference type="EMBL" id="ANB50844.1"/>
    </source>
</evidence>
<dbReference type="Proteomes" id="UP000241365">
    <property type="component" value="Segment"/>
</dbReference>
<dbReference type="GeneID" id="80513206"/>
<name>A0A167RLR5_9VIRU</name>
<keyword evidence="2" id="KW-1185">Reference proteome</keyword>
<dbReference type="RefSeq" id="YP_010776595.1">
    <property type="nucleotide sequence ID" value="NC_075034.1"/>
</dbReference>
<evidence type="ECO:0000313" key="2">
    <source>
        <dbReference type="Proteomes" id="UP000241365"/>
    </source>
</evidence>
<proteinExistence type="predicted"/>
<organism evidence="1 2">
    <name type="scientific">Powai lake megavirus</name>
    <dbReference type="NCBI Taxonomy" id="1842663"/>
    <lineage>
        <taxon>Viruses</taxon>
        <taxon>Varidnaviria</taxon>
        <taxon>Bamfordvirae</taxon>
        <taxon>Nucleocytoviricota</taxon>
        <taxon>Megaviricetes</taxon>
        <taxon>Imitervirales</taxon>
        <taxon>Mimiviridae</taxon>
        <taxon>Megamimivirinae</taxon>
        <taxon>Megavirus</taxon>
        <taxon>Megavirus powaiense</taxon>
    </lineage>
</organism>
<reference evidence="1 2" key="1">
    <citation type="journal article" date="2016" name="Genome Announc.">
        <title>Complete Genome Sequence of a New Megavirus Family Member Isolated from an Inland Water Lake for the First Time in India.</title>
        <authorList>
            <person name="Chatterjee A."/>
            <person name="Ali F."/>
            <person name="Bange D."/>
            <person name="Kondabagil K."/>
        </authorList>
    </citation>
    <scope>NUCLEOTIDE SEQUENCE [LARGE SCALE GENOMIC DNA]</scope>
    <source>
        <strain evidence="1">1</strain>
    </source>
</reference>
<protein>
    <submittedName>
        <fullName evidence="1">Uncharacterized protein</fullName>
    </submittedName>
</protein>
<sequence length="229" mass="26238">MSCVSDDWDCTICGKIDCEHLIVDDTTESTTSETIRFVEPESHMAMGESDLITIKSNDGFSFRLAKDKIPSGSMIDTMTSSSWNRSVIDFDLSKSVLELLYNFFFYKQKNSVFYKDVGYWKDVMSEKNAHSISPLTEKDLITISYVQQFEEPFASSWLPMFGNTGVVPRGCNTILPKVYGKIYPTRAFVRILSEYLNFPHRLEAGNIVSLEQDYKIVRKIHQAKMHDCN</sequence>
<dbReference type="KEGG" id="vg:80513206"/>
<accession>A0A167RLR5</accession>